<proteinExistence type="predicted"/>
<dbReference type="InterPro" id="IPR057701">
    <property type="entry name" value="DUF7941"/>
</dbReference>
<dbReference type="Proteomes" id="UP000202181">
    <property type="component" value="Segment"/>
</dbReference>
<protein>
    <submittedName>
        <fullName evidence="1">Virion structural protein</fullName>
    </submittedName>
</protein>
<evidence type="ECO:0000313" key="2">
    <source>
        <dbReference type="Proteomes" id="UP000202181"/>
    </source>
</evidence>
<reference evidence="1" key="1">
    <citation type="submission" date="2016-06" db="EMBL/GenBank/DDBJ databases">
        <authorList>
            <person name="Berg J.A."/>
            <person name="Hyde J.R."/>
            <person name="Breakwell D.P."/>
            <person name="Hope S."/>
            <person name="Grose J.H."/>
        </authorList>
    </citation>
    <scope>NUCLEOTIDE SEQUENCE [LARGE SCALE GENOMIC DNA]</scope>
</reference>
<name>A0A1B2IA77_9CAUD</name>
<accession>A0A1B2IA77</accession>
<dbReference type="OrthoDB" id="5503at10239"/>
<evidence type="ECO:0000313" key="1">
    <source>
        <dbReference type="EMBL" id="ANZ48178.1"/>
    </source>
</evidence>
<dbReference type="KEGG" id="vg:29057115"/>
<keyword evidence="2" id="KW-1185">Reference proteome</keyword>
<organism evidence="1 2">
    <name type="scientific">Erwinia phage vB_EamM_Asesino</name>
    <dbReference type="NCBI Taxonomy" id="1883370"/>
    <lineage>
        <taxon>Viruses</taxon>
        <taxon>Duplodnaviria</taxon>
        <taxon>Heunggongvirae</taxon>
        <taxon>Uroviricota</taxon>
        <taxon>Caudoviricetes</taxon>
        <taxon>Chimalliviridae</taxon>
        <taxon>Erskinevirus</taxon>
        <taxon>Erskinevirus asesino</taxon>
    </lineage>
</organism>
<gene>
    <name evidence="1" type="ORF">ASESINO_165</name>
</gene>
<dbReference type="GeneID" id="29057115"/>
<dbReference type="EMBL" id="KX397364">
    <property type="protein sequence ID" value="ANZ48178.1"/>
    <property type="molecule type" value="Genomic_DNA"/>
</dbReference>
<dbReference type="Pfam" id="PF25613">
    <property type="entry name" value="DUF7941"/>
    <property type="match status" value="1"/>
</dbReference>
<sequence>MGFYSDTSLTLLCQQIIRDNPGLPYPLTKDNVLILSGPLTSGVSGSGRNSRITLNGKLGSGFSGRKEFFYDRLKMDSIYTSLLSKLVLTMPNGVATYADLLPTINDALGLGLTASDLATPTTALGLGRTPVSVTLTMATTCPCFTGSLTLMWQRGATGIYPDSGPGSKTMVMGDMNEGYFGMVTQQELAKGTEIFAAFAEGKSLGTAVGLDTSDLFWLKFALDGKVCYFPSRNIGANLVWNDLANNGAARGDASSPIAFKANDGTNVFAQLRLPRISTTEVVNPARGDATSDAERLFNKVHKQTYGTGVWDELSTINMAEVFWWLNRYTASSGNSAVISQFNLASVNPQPIVNTHNWRPMLILVDGKLYLVPVRNVKGEMVSSVAKLPVLLDRNPDPKMLVRMYDVNGTQYRTVKPLSVSQPAPSLLLAPTNTVFKRTLQPLSVGVTVNVVARTNLAQTNGELAGFK</sequence>
<dbReference type="RefSeq" id="YP_009290783.1">
    <property type="nucleotide sequence ID" value="NC_031107.2"/>
</dbReference>